<name>A0A699HF06_TANCI</name>
<evidence type="ECO:0000313" key="1">
    <source>
        <dbReference type="EMBL" id="GEY00978.1"/>
    </source>
</evidence>
<reference evidence="1" key="1">
    <citation type="journal article" date="2019" name="Sci. Rep.">
        <title>Draft genome of Tanacetum cinerariifolium, the natural source of mosquito coil.</title>
        <authorList>
            <person name="Yamashiro T."/>
            <person name="Shiraishi A."/>
            <person name="Satake H."/>
            <person name="Nakayama K."/>
        </authorList>
    </citation>
    <scope>NUCLEOTIDE SEQUENCE</scope>
</reference>
<proteinExistence type="predicted"/>
<comment type="caution">
    <text evidence="1">The sequence shown here is derived from an EMBL/GenBank/DDBJ whole genome shotgun (WGS) entry which is preliminary data.</text>
</comment>
<protein>
    <submittedName>
        <fullName evidence="1">Glutamine synthetase leaf isozyme, chloroplastic</fullName>
    </submittedName>
</protein>
<gene>
    <name evidence="1" type="ORF">Tci_372952</name>
</gene>
<organism evidence="1">
    <name type="scientific">Tanacetum cinerariifolium</name>
    <name type="common">Dalmatian daisy</name>
    <name type="synonym">Chrysanthemum cinerariifolium</name>
    <dbReference type="NCBI Taxonomy" id="118510"/>
    <lineage>
        <taxon>Eukaryota</taxon>
        <taxon>Viridiplantae</taxon>
        <taxon>Streptophyta</taxon>
        <taxon>Embryophyta</taxon>
        <taxon>Tracheophyta</taxon>
        <taxon>Spermatophyta</taxon>
        <taxon>Magnoliopsida</taxon>
        <taxon>eudicotyledons</taxon>
        <taxon>Gunneridae</taxon>
        <taxon>Pentapetalae</taxon>
        <taxon>asterids</taxon>
        <taxon>campanulids</taxon>
        <taxon>Asterales</taxon>
        <taxon>Asteraceae</taxon>
        <taxon>Asteroideae</taxon>
        <taxon>Anthemideae</taxon>
        <taxon>Anthemidinae</taxon>
        <taxon>Tanacetum</taxon>
    </lineage>
</organism>
<dbReference type="AlphaFoldDB" id="A0A699HF06"/>
<accession>A0A699HF06</accession>
<dbReference type="EMBL" id="BKCJ010145294">
    <property type="protein sequence ID" value="GEY00978.1"/>
    <property type="molecule type" value="Genomic_DNA"/>
</dbReference>
<sequence>MYTLQKNAIYSGAKVALHLLMSGQLFSGTKSFLTKIFKLLRNNVLHCKYICAFALDGFDPLDDSQRMKVEDLLKLDVTPYTDKIILKYIWSVGVGPDTGNKSRNLKTS</sequence>